<feature type="transmembrane region" description="Helical" evidence="1">
    <location>
        <begin position="233"/>
        <end position="251"/>
    </location>
</feature>
<feature type="transmembrane region" description="Helical" evidence="1">
    <location>
        <begin position="122"/>
        <end position="141"/>
    </location>
</feature>
<dbReference type="Pfam" id="PF00892">
    <property type="entry name" value="EamA"/>
    <property type="match status" value="2"/>
</dbReference>
<proteinExistence type="predicted"/>
<dbReference type="GO" id="GO:0016020">
    <property type="term" value="C:membrane"/>
    <property type="evidence" value="ECO:0007669"/>
    <property type="project" value="InterPro"/>
</dbReference>
<keyword evidence="1" id="KW-0472">Membrane</keyword>
<evidence type="ECO:0000313" key="4">
    <source>
        <dbReference type="Proteomes" id="UP000628017"/>
    </source>
</evidence>
<evidence type="ECO:0000259" key="2">
    <source>
        <dbReference type="Pfam" id="PF00892"/>
    </source>
</evidence>
<dbReference type="InterPro" id="IPR000620">
    <property type="entry name" value="EamA_dom"/>
</dbReference>
<accession>A0A916VP79</accession>
<sequence length="289" mass="30793">MDRHYTLGVMLVTFSALIWASAGIFTRGVDADAWSVIFWRGLAATGFTFIYLLLTEGLRREWKMMRPPAWLATVLMASGTAAFIPAFKLSSVANVALIWATAPFVTAALAWVMLGERPSRRVVIASIATAAGVGILAGGSVQGGGLAGDLLAFWMTLMMSASFLIYRRWPQTPAALPSALSAMLLLPFALMFTDPVTVSTQERWILVAFGAVFAAASVLMLEGARRIPAAEVALIGALETPLAPVLAFLILSETPPAATLTGGVLIFAAVLWAQINGMKHHSRNRATEG</sequence>
<keyword evidence="1" id="KW-0812">Transmembrane</keyword>
<reference evidence="3" key="1">
    <citation type="journal article" date="2014" name="Int. J. Syst. Evol. Microbiol.">
        <title>Complete genome sequence of Corynebacterium casei LMG S-19264T (=DSM 44701T), isolated from a smear-ripened cheese.</title>
        <authorList>
            <consortium name="US DOE Joint Genome Institute (JGI-PGF)"/>
            <person name="Walter F."/>
            <person name="Albersmeier A."/>
            <person name="Kalinowski J."/>
            <person name="Ruckert C."/>
        </authorList>
    </citation>
    <scope>NUCLEOTIDE SEQUENCE</scope>
    <source>
        <strain evidence="3">CGMCC 1.15880</strain>
    </source>
</reference>
<reference evidence="3" key="2">
    <citation type="submission" date="2020-09" db="EMBL/GenBank/DDBJ databases">
        <authorList>
            <person name="Sun Q."/>
            <person name="Zhou Y."/>
        </authorList>
    </citation>
    <scope>NUCLEOTIDE SEQUENCE</scope>
    <source>
        <strain evidence="3">CGMCC 1.15880</strain>
    </source>
</reference>
<organism evidence="3 4">
    <name type="scientific">Neptunicoccus cionae</name>
    <dbReference type="NCBI Taxonomy" id="2035344"/>
    <lineage>
        <taxon>Bacteria</taxon>
        <taxon>Pseudomonadati</taxon>
        <taxon>Pseudomonadota</taxon>
        <taxon>Alphaproteobacteria</taxon>
        <taxon>Rhodobacterales</taxon>
        <taxon>Paracoccaceae</taxon>
        <taxon>Neptunicoccus</taxon>
    </lineage>
</organism>
<protein>
    <submittedName>
        <fullName evidence="3">Membrane protein</fullName>
    </submittedName>
</protein>
<feature type="transmembrane region" description="Helical" evidence="1">
    <location>
        <begin position="7"/>
        <end position="25"/>
    </location>
</feature>
<dbReference type="Proteomes" id="UP000628017">
    <property type="component" value="Unassembled WGS sequence"/>
</dbReference>
<evidence type="ECO:0000256" key="1">
    <source>
        <dbReference type="SAM" id="Phobius"/>
    </source>
</evidence>
<gene>
    <name evidence="3" type="ORF">GCM10011498_12500</name>
</gene>
<name>A0A916VP79_9RHOB</name>
<feature type="transmembrane region" description="Helical" evidence="1">
    <location>
        <begin position="37"/>
        <end position="55"/>
    </location>
</feature>
<comment type="caution">
    <text evidence="3">The sequence shown here is derived from an EMBL/GenBank/DDBJ whole genome shotgun (WGS) entry which is preliminary data.</text>
</comment>
<dbReference type="AlphaFoldDB" id="A0A916VP79"/>
<feature type="domain" description="EamA" evidence="2">
    <location>
        <begin position="7"/>
        <end position="136"/>
    </location>
</feature>
<dbReference type="InterPro" id="IPR037185">
    <property type="entry name" value="EmrE-like"/>
</dbReference>
<feature type="transmembrane region" description="Helical" evidence="1">
    <location>
        <begin position="67"/>
        <end position="87"/>
    </location>
</feature>
<dbReference type="PANTHER" id="PTHR22911:SF135">
    <property type="entry name" value="BLR4310 PROTEIN"/>
    <property type="match status" value="1"/>
</dbReference>
<feature type="transmembrane region" description="Helical" evidence="1">
    <location>
        <begin position="147"/>
        <end position="166"/>
    </location>
</feature>
<keyword evidence="1" id="KW-1133">Transmembrane helix</keyword>
<dbReference type="RefSeq" id="WP_188672176.1">
    <property type="nucleotide sequence ID" value="NZ_BMKA01000002.1"/>
</dbReference>
<feature type="domain" description="EamA" evidence="2">
    <location>
        <begin position="147"/>
        <end position="272"/>
    </location>
</feature>
<keyword evidence="4" id="KW-1185">Reference proteome</keyword>
<dbReference type="SUPFAM" id="SSF103481">
    <property type="entry name" value="Multidrug resistance efflux transporter EmrE"/>
    <property type="match status" value="2"/>
</dbReference>
<evidence type="ECO:0000313" key="3">
    <source>
        <dbReference type="EMBL" id="GGA13936.1"/>
    </source>
</evidence>
<feature type="transmembrane region" description="Helical" evidence="1">
    <location>
        <begin position="173"/>
        <end position="192"/>
    </location>
</feature>
<feature type="transmembrane region" description="Helical" evidence="1">
    <location>
        <begin position="257"/>
        <end position="275"/>
    </location>
</feature>
<dbReference type="PANTHER" id="PTHR22911">
    <property type="entry name" value="ACYL-MALONYL CONDENSING ENZYME-RELATED"/>
    <property type="match status" value="1"/>
</dbReference>
<feature type="transmembrane region" description="Helical" evidence="1">
    <location>
        <begin position="204"/>
        <end position="221"/>
    </location>
</feature>
<feature type="transmembrane region" description="Helical" evidence="1">
    <location>
        <begin position="93"/>
        <end position="115"/>
    </location>
</feature>
<dbReference type="EMBL" id="BMKA01000002">
    <property type="protein sequence ID" value="GGA13936.1"/>
    <property type="molecule type" value="Genomic_DNA"/>
</dbReference>